<feature type="transmembrane region" description="Helical" evidence="6">
    <location>
        <begin position="388"/>
        <end position="410"/>
    </location>
</feature>
<dbReference type="Proteomes" id="UP000317169">
    <property type="component" value="Unassembled WGS sequence"/>
</dbReference>
<dbReference type="PANTHER" id="PTHR30250">
    <property type="entry name" value="PST FAMILY PREDICTED COLANIC ACID TRANSPORTER"/>
    <property type="match status" value="1"/>
</dbReference>
<accession>A0A507ZU78</accession>
<dbReference type="RefSeq" id="WP_141420681.1">
    <property type="nucleotide sequence ID" value="NZ_VIAR01000002.1"/>
</dbReference>
<evidence type="ECO:0000313" key="7">
    <source>
        <dbReference type="EMBL" id="TQD40151.1"/>
    </source>
</evidence>
<sequence>MGIIVDQSFKNLITTYFGFAIGAINVLLLYPNFFTPKHYGLITFLLSASTLLWPIMSFGVNHTLIKFYSGYTKQIDKQGLLSLAMFLPLGVGLILGLFGLFCNQAILGYFTKNPIVQPYVWLIFVIAIFSAYFEVFYAWAKLKYKSVFGNFMREVFHRVCVSILLVLVYLEIIGIESFVYLLTGVYFIRALIIKIYAFSLVKPSLKFRFPHNKIEVFKYSFLIFIVGSIAIALLDLDKVMIEHYLPIEQVSIYGIAVYVATVIAVPARAMNQISHPITANLLNNKNFEELRTLYTKSSVSLLIVSGLIFVIIVTNINQVYALMPEIYQVEIGIILLLALIKLSDNMLGNANSILFNSNYYKLILLLSVGLIVFAFLTNLWLIPKWGLVGAAVASFITFIAYNITKLLVVLQKFKMHPFSKNTAFILLFIALFTAGFYYIDFNINPVINILLKSGFISVLYVFLAYKLNFSEDINLLIKKFLRKVFAK</sequence>
<organism evidence="7 8">
    <name type="scientific">Haloflavibacter putidus</name>
    <dbReference type="NCBI Taxonomy" id="2576776"/>
    <lineage>
        <taxon>Bacteria</taxon>
        <taxon>Pseudomonadati</taxon>
        <taxon>Bacteroidota</taxon>
        <taxon>Flavobacteriia</taxon>
        <taxon>Flavobacteriales</taxon>
        <taxon>Flavobacteriaceae</taxon>
        <taxon>Haloflavibacter</taxon>
    </lineage>
</organism>
<feature type="transmembrane region" description="Helical" evidence="6">
    <location>
        <begin position="250"/>
        <end position="267"/>
    </location>
</feature>
<gene>
    <name evidence="7" type="ORF">FKR84_02840</name>
</gene>
<evidence type="ECO:0000256" key="6">
    <source>
        <dbReference type="SAM" id="Phobius"/>
    </source>
</evidence>
<feature type="transmembrane region" description="Helical" evidence="6">
    <location>
        <begin position="445"/>
        <end position="465"/>
    </location>
</feature>
<evidence type="ECO:0000256" key="4">
    <source>
        <dbReference type="ARBA" id="ARBA00022989"/>
    </source>
</evidence>
<evidence type="ECO:0000256" key="5">
    <source>
        <dbReference type="ARBA" id="ARBA00023136"/>
    </source>
</evidence>
<proteinExistence type="predicted"/>
<keyword evidence="2" id="KW-1003">Cell membrane</keyword>
<dbReference type="OrthoDB" id="88014at2"/>
<reference evidence="7 8" key="1">
    <citation type="submission" date="2019-06" db="EMBL/GenBank/DDBJ databases">
        <title>Flavibacter putida gen. nov., sp. nov., a novel marine bacterium of the family Flavobacteriaceae isolated from coastal seawater.</title>
        <authorList>
            <person name="Feng X."/>
        </authorList>
    </citation>
    <scope>NUCLEOTIDE SEQUENCE [LARGE SCALE GENOMIC DNA]</scope>
    <source>
        <strain evidence="7 8">PLHSN227</strain>
    </source>
</reference>
<dbReference type="GO" id="GO:0005886">
    <property type="term" value="C:plasma membrane"/>
    <property type="evidence" value="ECO:0007669"/>
    <property type="project" value="UniProtKB-SubCell"/>
</dbReference>
<dbReference type="PANTHER" id="PTHR30250:SF11">
    <property type="entry name" value="O-ANTIGEN TRANSPORTER-RELATED"/>
    <property type="match status" value="1"/>
</dbReference>
<dbReference type="InterPro" id="IPR050833">
    <property type="entry name" value="Poly_Biosynth_Transport"/>
</dbReference>
<feature type="transmembrane region" description="Helical" evidence="6">
    <location>
        <begin position="178"/>
        <end position="196"/>
    </location>
</feature>
<feature type="transmembrane region" description="Helical" evidence="6">
    <location>
        <begin position="39"/>
        <end position="60"/>
    </location>
</feature>
<keyword evidence="4 6" id="KW-1133">Transmembrane helix</keyword>
<feature type="transmembrane region" description="Helical" evidence="6">
    <location>
        <begin position="422"/>
        <end position="439"/>
    </location>
</feature>
<feature type="transmembrane region" description="Helical" evidence="6">
    <location>
        <begin position="155"/>
        <end position="172"/>
    </location>
</feature>
<feature type="transmembrane region" description="Helical" evidence="6">
    <location>
        <begin position="216"/>
        <end position="234"/>
    </location>
</feature>
<feature type="transmembrane region" description="Helical" evidence="6">
    <location>
        <begin position="299"/>
        <end position="320"/>
    </location>
</feature>
<comment type="caution">
    <text evidence="7">The sequence shown here is derived from an EMBL/GenBank/DDBJ whole genome shotgun (WGS) entry which is preliminary data.</text>
</comment>
<evidence type="ECO:0000256" key="3">
    <source>
        <dbReference type="ARBA" id="ARBA00022692"/>
    </source>
</evidence>
<dbReference type="EMBL" id="VIAR01000002">
    <property type="protein sequence ID" value="TQD40151.1"/>
    <property type="molecule type" value="Genomic_DNA"/>
</dbReference>
<protein>
    <submittedName>
        <fullName evidence="7">Oligosaccharide flippase family protein</fullName>
    </submittedName>
</protein>
<name>A0A507ZU78_9FLAO</name>
<keyword evidence="5 6" id="KW-0472">Membrane</keyword>
<evidence type="ECO:0000256" key="1">
    <source>
        <dbReference type="ARBA" id="ARBA00004651"/>
    </source>
</evidence>
<dbReference type="AlphaFoldDB" id="A0A507ZU78"/>
<keyword evidence="3 6" id="KW-0812">Transmembrane</keyword>
<evidence type="ECO:0000313" key="8">
    <source>
        <dbReference type="Proteomes" id="UP000317169"/>
    </source>
</evidence>
<feature type="transmembrane region" description="Helical" evidence="6">
    <location>
        <begin position="12"/>
        <end position="33"/>
    </location>
</feature>
<comment type="subcellular location">
    <subcellularLocation>
        <location evidence="1">Cell membrane</location>
        <topology evidence="1">Multi-pass membrane protein</topology>
    </subcellularLocation>
</comment>
<feature type="transmembrane region" description="Helical" evidence="6">
    <location>
        <begin position="326"/>
        <end position="342"/>
    </location>
</feature>
<feature type="transmembrane region" description="Helical" evidence="6">
    <location>
        <begin position="119"/>
        <end position="139"/>
    </location>
</feature>
<evidence type="ECO:0000256" key="2">
    <source>
        <dbReference type="ARBA" id="ARBA00022475"/>
    </source>
</evidence>
<keyword evidence="8" id="KW-1185">Reference proteome</keyword>
<feature type="transmembrane region" description="Helical" evidence="6">
    <location>
        <begin position="362"/>
        <end position="382"/>
    </location>
</feature>
<feature type="transmembrane region" description="Helical" evidence="6">
    <location>
        <begin position="80"/>
        <end position="107"/>
    </location>
</feature>